<gene>
    <name evidence="4" type="ORF">SAMN05660461_1400</name>
</gene>
<reference evidence="4 5" key="1">
    <citation type="submission" date="2017-02" db="EMBL/GenBank/DDBJ databases">
        <authorList>
            <person name="Peterson S.W."/>
        </authorList>
    </citation>
    <scope>NUCLEOTIDE SEQUENCE [LARGE SCALE GENOMIC DNA]</scope>
    <source>
        <strain evidence="4 5">DSM 18108</strain>
    </source>
</reference>
<dbReference type="Gene3D" id="2.40.50.1020">
    <property type="entry name" value="LytTr DNA-binding domain"/>
    <property type="match status" value="1"/>
</dbReference>
<dbReference type="PANTHER" id="PTHR37299:SF1">
    <property type="entry name" value="STAGE 0 SPORULATION PROTEIN A HOMOLOG"/>
    <property type="match status" value="1"/>
</dbReference>
<accession>A0A1T5NG66</accession>
<dbReference type="EMBL" id="FUZZ01000001">
    <property type="protein sequence ID" value="SKC99193.1"/>
    <property type="molecule type" value="Genomic_DNA"/>
</dbReference>
<dbReference type="SMART" id="SM00850">
    <property type="entry name" value="LytTR"/>
    <property type="match status" value="1"/>
</dbReference>
<dbReference type="GO" id="GO:0003677">
    <property type="term" value="F:DNA binding"/>
    <property type="evidence" value="ECO:0007669"/>
    <property type="project" value="InterPro"/>
</dbReference>
<dbReference type="Gene3D" id="3.40.50.2300">
    <property type="match status" value="1"/>
</dbReference>
<dbReference type="PROSITE" id="PS50930">
    <property type="entry name" value="HTH_LYTTR"/>
    <property type="match status" value="1"/>
</dbReference>
<dbReference type="Pfam" id="PF00072">
    <property type="entry name" value="Response_reg"/>
    <property type="match status" value="1"/>
</dbReference>
<dbReference type="Pfam" id="PF04397">
    <property type="entry name" value="LytTR"/>
    <property type="match status" value="1"/>
</dbReference>
<proteinExistence type="predicted"/>
<evidence type="ECO:0000313" key="4">
    <source>
        <dbReference type="EMBL" id="SKC99193.1"/>
    </source>
</evidence>
<dbReference type="PANTHER" id="PTHR37299">
    <property type="entry name" value="TRANSCRIPTIONAL REGULATOR-RELATED"/>
    <property type="match status" value="1"/>
</dbReference>
<feature type="modified residue" description="4-aspartylphosphate" evidence="1">
    <location>
        <position position="58"/>
    </location>
</feature>
<organism evidence="4 5">
    <name type="scientific">Chitinophaga ginsengisegetis</name>
    <dbReference type="NCBI Taxonomy" id="393003"/>
    <lineage>
        <taxon>Bacteria</taxon>
        <taxon>Pseudomonadati</taxon>
        <taxon>Bacteroidota</taxon>
        <taxon>Chitinophagia</taxon>
        <taxon>Chitinophagales</taxon>
        <taxon>Chitinophagaceae</taxon>
        <taxon>Chitinophaga</taxon>
    </lineage>
</organism>
<feature type="domain" description="HTH LytTR-type" evidence="3">
    <location>
        <begin position="138"/>
        <end position="237"/>
    </location>
</feature>
<evidence type="ECO:0000256" key="1">
    <source>
        <dbReference type="PROSITE-ProRule" id="PRU00169"/>
    </source>
</evidence>
<dbReference type="SUPFAM" id="SSF52172">
    <property type="entry name" value="CheY-like"/>
    <property type="match status" value="1"/>
</dbReference>
<dbReference type="GO" id="GO:0000156">
    <property type="term" value="F:phosphorelay response regulator activity"/>
    <property type="evidence" value="ECO:0007669"/>
    <property type="project" value="InterPro"/>
</dbReference>
<sequence>MSSTKIKCLIVDDEPIGREIIEGFVEKIPGFELLASCEDAFEALEILQREPVDLLFSDIQMPKVNGLELVRSLPNPPAIIFITAYDNFAVDSYELNITDYLLKPVSYERFLKAVNKAVVQIKSKQEIKLNAATENPFIFLKAEGKLNKILLSEILYIESIKDYIKIHTLRNTLLVYSSMKAIEAKLPVDKFYRIHQSYIVSLDHIKSLMGNVVELNTGLSLPVAKSQKSALYRILNIGEGI</sequence>
<evidence type="ECO:0000313" key="5">
    <source>
        <dbReference type="Proteomes" id="UP000190166"/>
    </source>
</evidence>
<dbReference type="InterPro" id="IPR011006">
    <property type="entry name" value="CheY-like_superfamily"/>
</dbReference>
<dbReference type="Proteomes" id="UP000190166">
    <property type="component" value="Unassembled WGS sequence"/>
</dbReference>
<keyword evidence="1" id="KW-0597">Phosphoprotein</keyword>
<dbReference type="InterPro" id="IPR007492">
    <property type="entry name" value="LytTR_DNA-bd_dom"/>
</dbReference>
<name>A0A1T5NG66_9BACT</name>
<dbReference type="STRING" id="393003.SAMN05660461_1400"/>
<dbReference type="RefSeq" id="WP_079468666.1">
    <property type="nucleotide sequence ID" value="NZ_FUZZ01000001.1"/>
</dbReference>
<dbReference type="InterPro" id="IPR001789">
    <property type="entry name" value="Sig_transdc_resp-reg_receiver"/>
</dbReference>
<dbReference type="SMART" id="SM00448">
    <property type="entry name" value="REC"/>
    <property type="match status" value="1"/>
</dbReference>
<feature type="domain" description="Response regulatory" evidence="2">
    <location>
        <begin position="7"/>
        <end position="118"/>
    </location>
</feature>
<evidence type="ECO:0000259" key="3">
    <source>
        <dbReference type="PROSITE" id="PS50930"/>
    </source>
</evidence>
<dbReference type="InterPro" id="IPR046947">
    <property type="entry name" value="LytR-like"/>
</dbReference>
<dbReference type="PROSITE" id="PS50110">
    <property type="entry name" value="RESPONSE_REGULATORY"/>
    <property type="match status" value="1"/>
</dbReference>
<evidence type="ECO:0000259" key="2">
    <source>
        <dbReference type="PROSITE" id="PS50110"/>
    </source>
</evidence>
<dbReference type="AlphaFoldDB" id="A0A1T5NG66"/>
<keyword evidence="5" id="KW-1185">Reference proteome</keyword>
<protein>
    <submittedName>
        <fullName evidence="4">Two component transcriptional regulator, LytTR family</fullName>
    </submittedName>
</protein>